<proteinExistence type="predicted"/>
<name>A0AAP1AHT5_ACIBA</name>
<dbReference type="RefSeq" id="WP_031974914.1">
    <property type="nucleotide sequence ID" value="NZ_CM125920.1"/>
</dbReference>
<dbReference type="AlphaFoldDB" id="A0AAP1AHT5"/>
<organism evidence="2 3">
    <name type="scientific">Acinetobacter baumannii</name>
    <dbReference type="NCBI Taxonomy" id="470"/>
    <lineage>
        <taxon>Bacteria</taxon>
        <taxon>Pseudomonadati</taxon>
        <taxon>Pseudomonadota</taxon>
        <taxon>Gammaproteobacteria</taxon>
        <taxon>Moraxellales</taxon>
        <taxon>Moraxellaceae</taxon>
        <taxon>Acinetobacter</taxon>
        <taxon>Acinetobacter calcoaceticus/baumannii complex</taxon>
    </lineage>
</organism>
<evidence type="ECO:0000313" key="2">
    <source>
        <dbReference type="EMBL" id="KQE07303.1"/>
    </source>
</evidence>
<dbReference type="Proteomes" id="UP000051449">
    <property type="component" value="Unassembled WGS sequence"/>
</dbReference>
<gene>
    <name evidence="2" type="ORF">APD33_02375</name>
    <name evidence="1" type="ORF">APD33_13075</name>
</gene>
<dbReference type="EMBL" id="LLGC01000126">
    <property type="protein sequence ID" value="KQE07303.1"/>
    <property type="molecule type" value="Genomic_DNA"/>
</dbReference>
<dbReference type="EMBL" id="LLGC01000179">
    <property type="protein sequence ID" value="KQE03541.1"/>
    <property type="molecule type" value="Genomic_DNA"/>
</dbReference>
<accession>A0AAP1AHT5</accession>
<sequence>MINNYIKKENVTESSKIITRFGGADKIEAALMKCAWDDVYCWEMEKWYSARYWQYHKMSVKYTGITMWELYWLKKQVN</sequence>
<evidence type="ECO:0000313" key="1">
    <source>
        <dbReference type="EMBL" id="KQE03541.1"/>
    </source>
</evidence>
<comment type="caution">
    <text evidence="2">The sequence shown here is derived from an EMBL/GenBank/DDBJ whole genome shotgun (WGS) entry which is preliminary data.</text>
</comment>
<protein>
    <submittedName>
        <fullName evidence="2">Uncharacterized protein</fullName>
    </submittedName>
</protein>
<evidence type="ECO:0000313" key="3">
    <source>
        <dbReference type="Proteomes" id="UP000051449"/>
    </source>
</evidence>
<reference evidence="2 3" key="1">
    <citation type="submission" date="2015-10" db="EMBL/GenBank/DDBJ databases">
        <title>The utility of whole genome sequencing in characterizing Acinetobacter epidemiology and analyzing hospital outbreaks.</title>
        <authorList>
            <person name="Ozer E.A."/>
            <person name="Fitzpatrick M.A."/>
            <person name="Hauser A.R."/>
        </authorList>
    </citation>
    <scope>NUCLEOTIDE SEQUENCE [LARGE SCALE GENOMIC DNA]</scope>
    <source>
        <strain evidence="2 3">ABBL072</strain>
    </source>
</reference>